<accession>A0A0W0FPZ9</accession>
<feature type="transmembrane region" description="Helical" evidence="1">
    <location>
        <begin position="20"/>
        <end position="38"/>
    </location>
</feature>
<reference evidence="2 3" key="1">
    <citation type="submission" date="2015-12" db="EMBL/GenBank/DDBJ databases">
        <title>Draft genome sequence of Moniliophthora roreri, the causal agent of frosty pod rot of cacao.</title>
        <authorList>
            <person name="Aime M.C."/>
            <person name="Diaz-Valderrama J.R."/>
            <person name="Kijpornyongpan T."/>
            <person name="Phillips-Mora W."/>
        </authorList>
    </citation>
    <scope>NUCLEOTIDE SEQUENCE [LARGE SCALE GENOMIC DNA]</scope>
    <source>
        <strain evidence="2 3">MCA 2952</strain>
    </source>
</reference>
<organism evidence="2 3">
    <name type="scientific">Moniliophthora roreri</name>
    <name type="common">Frosty pod rot fungus</name>
    <name type="synonym">Monilia roreri</name>
    <dbReference type="NCBI Taxonomy" id="221103"/>
    <lineage>
        <taxon>Eukaryota</taxon>
        <taxon>Fungi</taxon>
        <taxon>Dikarya</taxon>
        <taxon>Basidiomycota</taxon>
        <taxon>Agaricomycotina</taxon>
        <taxon>Agaricomycetes</taxon>
        <taxon>Agaricomycetidae</taxon>
        <taxon>Agaricales</taxon>
        <taxon>Marasmiineae</taxon>
        <taxon>Marasmiaceae</taxon>
        <taxon>Moniliophthora</taxon>
    </lineage>
</organism>
<feature type="transmembrane region" description="Helical" evidence="1">
    <location>
        <begin position="141"/>
        <end position="169"/>
    </location>
</feature>
<sequence length="325" mass="36244">MSSTVYQVVLDPIVTVSTTLFLYGLHTVLFGICIHILRHRRGDDHKNRRLYIVLTAVMFVLTTILNGFTTTHAIRWAVKQLEGRTEIEEWDIVWSRDLISHSHVSGLFGPLLGAAYLKTRRAAADTMLAHRCYLVWGSRKSILITITLALVTINVYGLAQAIFIAVCGARCSSDACTLWTVADHINHGFWAANAMVNLGLTVLTGATFSRVGEKLLHLPALMKSAGRIWKITYQSQSLGLLSSIRYKTIITIVLESGIMYPMILMVYILLSHLVMRIPYLWPVVYQTAGIAPMLIIIRSAMKGKAEDSTTELGLEVQQTLVNSRT</sequence>
<gene>
    <name evidence="2" type="ORF">WG66_9023</name>
</gene>
<feature type="transmembrane region" description="Helical" evidence="1">
    <location>
        <begin position="50"/>
        <end position="78"/>
    </location>
</feature>
<comment type="caution">
    <text evidence="2">The sequence shown here is derived from an EMBL/GenBank/DDBJ whole genome shotgun (WGS) entry which is preliminary data.</text>
</comment>
<keyword evidence="1" id="KW-1133">Transmembrane helix</keyword>
<feature type="transmembrane region" description="Helical" evidence="1">
    <location>
        <begin position="249"/>
        <end position="273"/>
    </location>
</feature>
<proteinExistence type="predicted"/>
<evidence type="ECO:0000313" key="2">
    <source>
        <dbReference type="EMBL" id="KTB38400.1"/>
    </source>
</evidence>
<keyword evidence="1" id="KW-0812">Transmembrane</keyword>
<protein>
    <submittedName>
        <fullName evidence="2">Uncharacterized protein</fullName>
    </submittedName>
</protein>
<dbReference type="AlphaFoldDB" id="A0A0W0FPZ9"/>
<keyword evidence="1" id="KW-0472">Membrane</keyword>
<name>A0A0W0FPZ9_MONRR</name>
<dbReference type="Proteomes" id="UP000054988">
    <property type="component" value="Unassembled WGS sequence"/>
</dbReference>
<feature type="transmembrane region" description="Helical" evidence="1">
    <location>
        <begin position="279"/>
        <end position="297"/>
    </location>
</feature>
<evidence type="ECO:0000313" key="3">
    <source>
        <dbReference type="Proteomes" id="UP000054988"/>
    </source>
</evidence>
<evidence type="ECO:0000256" key="1">
    <source>
        <dbReference type="SAM" id="Phobius"/>
    </source>
</evidence>
<feature type="transmembrane region" description="Helical" evidence="1">
    <location>
        <begin position="189"/>
        <end position="208"/>
    </location>
</feature>
<dbReference type="EMBL" id="LATX01001766">
    <property type="protein sequence ID" value="KTB38400.1"/>
    <property type="molecule type" value="Genomic_DNA"/>
</dbReference>